<dbReference type="OrthoDB" id="10585082at2759"/>
<dbReference type="KEGG" id="ovi:T265_02431"/>
<evidence type="ECO:0000313" key="1">
    <source>
        <dbReference type="EMBL" id="KER31237.1"/>
    </source>
</evidence>
<proteinExistence type="predicted"/>
<dbReference type="RefSeq" id="XP_009164944.1">
    <property type="nucleotide sequence ID" value="XM_009166680.1"/>
</dbReference>
<reference evidence="1 2" key="1">
    <citation type="submission" date="2013-11" db="EMBL/GenBank/DDBJ databases">
        <title>Opisthorchis viverrini - life in the bile duct.</title>
        <authorList>
            <person name="Young N.D."/>
            <person name="Nagarajan N."/>
            <person name="Lin S.J."/>
            <person name="Korhonen P.K."/>
            <person name="Jex A.R."/>
            <person name="Hall R.S."/>
            <person name="Safavi-Hemami H."/>
            <person name="Kaewkong W."/>
            <person name="Bertrand D."/>
            <person name="Gao S."/>
            <person name="Seet Q."/>
            <person name="Wongkham S."/>
            <person name="Teh B.T."/>
            <person name="Wongkham C."/>
            <person name="Intapan P.M."/>
            <person name="Maleewong W."/>
            <person name="Yang X."/>
            <person name="Hu M."/>
            <person name="Wang Z."/>
            <person name="Hofmann A."/>
            <person name="Sternberg P.W."/>
            <person name="Tan P."/>
            <person name="Wang J."/>
            <person name="Gasser R.B."/>
        </authorList>
    </citation>
    <scope>NUCLEOTIDE SEQUENCE [LARGE SCALE GENOMIC DNA]</scope>
</reference>
<gene>
    <name evidence="1" type="ORF">T265_02431</name>
</gene>
<evidence type="ECO:0000313" key="2">
    <source>
        <dbReference type="Proteomes" id="UP000054324"/>
    </source>
</evidence>
<protein>
    <submittedName>
        <fullName evidence="1">Uncharacterized protein</fullName>
    </submittedName>
</protein>
<dbReference type="CTD" id="20316619"/>
<dbReference type="EMBL" id="KL596648">
    <property type="protein sequence ID" value="KER31237.1"/>
    <property type="molecule type" value="Genomic_DNA"/>
</dbReference>
<accession>A0A074ZZ31</accession>
<dbReference type="Proteomes" id="UP000054324">
    <property type="component" value="Unassembled WGS sequence"/>
</dbReference>
<dbReference type="GeneID" id="20316619"/>
<sequence length="220" mass="25777">MQHTACGTLSRKADSRRINIMEEKHHDDLVEQVSGYLENGISLLASRRYTSPSTQQVQTRQHGKKSVDSTDFYLFYSFFPLAADYHLHQNSPVMVERYLQVTRNTRTSLQAKQSRSWVSIRYYYGKRNSQFVQTSTVDTRPKQIVRLDFKSAKQGRKQAPTCDSDKCKVRYKWPDDLKVKWVKWYGQTNVSSYIHKTQKWGGGYKWGQNKRGELHCQHNG</sequence>
<organism evidence="1 2">
    <name type="scientific">Opisthorchis viverrini</name>
    <name type="common">Southeast Asian liver fluke</name>
    <dbReference type="NCBI Taxonomy" id="6198"/>
    <lineage>
        <taxon>Eukaryota</taxon>
        <taxon>Metazoa</taxon>
        <taxon>Spiralia</taxon>
        <taxon>Lophotrochozoa</taxon>
        <taxon>Platyhelminthes</taxon>
        <taxon>Trematoda</taxon>
        <taxon>Digenea</taxon>
        <taxon>Opisthorchiida</taxon>
        <taxon>Opisthorchiata</taxon>
        <taxon>Opisthorchiidae</taxon>
        <taxon>Opisthorchis</taxon>
    </lineage>
</organism>
<name>A0A074ZZ31_OPIVI</name>
<keyword evidence="2" id="KW-1185">Reference proteome</keyword>
<dbReference type="AlphaFoldDB" id="A0A074ZZ31"/>